<dbReference type="InterPro" id="IPR013783">
    <property type="entry name" value="Ig-like_fold"/>
</dbReference>
<feature type="chain" id="PRO_5039129666" description="CARDB domain-containing protein" evidence="3">
    <location>
        <begin position="25"/>
        <end position="494"/>
    </location>
</feature>
<comment type="caution">
    <text evidence="4">The sequence shown here is derived from an EMBL/GenBank/DDBJ whole genome shotgun (WGS) entry which is preliminary data.</text>
</comment>
<dbReference type="EMBL" id="DVNZ01000051">
    <property type="protein sequence ID" value="HIU93819.1"/>
    <property type="molecule type" value="Genomic_DNA"/>
</dbReference>
<name>A0A9D1SSS0_9FIRM</name>
<reference evidence="4" key="2">
    <citation type="journal article" date="2021" name="PeerJ">
        <title>Extensive microbial diversity within the chicken gut microbiome revealed by metagenomics and culture.</title>
        <authorList>
            <person name="Gilroy R."/>
            <person name="Ravi A."/>
            <person name="Getino M."/>
            <person name="Pursley I."/>
            <person name="Horton D.L."/>
            <person name="Alikhan N.F."/>
            <person name="Baker D."/>
            <person name="Gharbi K."/>
            <person name="Hall N."/>
            <person name="Watson M."/>
            <person name="Adriaenssens E.M."/>
            <person name="Foster-Nyarko E."/>
            <person name="Jarju S."/>
            <person name="Secka A."/>
            <person name="Antonio M."/>
            <person name="Oren A."/>
            <person name="Chaudhuri R.R."/>
            <person name="La Ragione R."/>
            <person name="Hildebrand F."/>
            <person name="Pallen M.J."/>
        </authorList>
    </citation>
    <scope>NUCLEOTIDE SEQUENCE</scope>
    <source>
        <strain evidence="4">ChiGjej2B2-16831</strain>
    </source>
</reference>
<evidence type="ECO:0000313" key="5">
    <source>
        <dbReference type="Proteomes" id="UP000824128"/>
    </source>
</evidence>
<keyword evidence="2" id="KW-1133">Transmembrane helix</keyword>
<dbReference type="PANTHER" id="PTHR35902">
    <property type="entry name" value="S-LAYER DOMAIN-LIKE PROTEIN-RELATED"/>
    <property type="match status" value="1"/>
</dbReference>
<protein>
    <recommendedName>
        <fullName evidence="6">CARDB domain-containing protein</fullName>
    </recommendedName>
</protein>
<dbReference type="Gene3D" id="2.60.40.10">
    <property type="entry name" value="Immunoglobulins"/>
    <property type="match status" value="1"/>
</dbReference>
<evidence type="ECO:0000313" key="4">
    <source>
        <dbReference type="EMBL" id="HIU93819.1"/>
    </source>
</evidence>
<evidence type="ECO:0000256" key="2">
    <source>
        <dbReference type="SAM" id="Phobius"/>
    </source>
</evidence>
<sequence>MNRGLLALTALTLALLLAPAPARGAEDTPEPAVTATPVPVTVATATPAPPPSPAPQATDAPQTTDAPAVAAQLRIDGTALCEGMDRTYEQGYVPRVADGRVSVVLPLVGDTYDGRVTVTADLGATADSPFVFGNYAQTALEADGRYLFTLEIPLSPSRYNGSYPVALRADYLDALGGQAQQTFTVYVTIDDGRNPPDPNAQPGRQTQSRPELFLSACTVEPAAVAGGGTFTVTATVENIGGIRARTVRLCYGSETAGILPVETNAALHLDDLASGASAQVSFRLRASEQTLSGERTFFITLDYSDLYGGAYTATRTFPVRVEQPAEMRCDAAALPREVAAGETVTLPANVFNTGRSTLYNVTVSLSGAGLFPTGSVFLGDIAPGEAAYGQMEVFVGMLSMTDGYSESYGKTSAVYAVSYEDEAGEAFTSTQELSTTILEPVVEDALTPQQQQAEQERREAEGQWWVSVLVAFAIIAIAVAIIVVGRFSRMMQLR</sequence>
<dbReference type="PANTHER" id="PTHR35902:SF3">
    <property type="entry name" value="NPCBM-ASSOCIATED, NEW3 DOMAIN OF ALPHA-GALACTOSIDASE"/>
    <property type="match status" value="1"/>
</dbReference>
<evidence type="ECO:0000256" key="1">
    <source>
        <dbReference type="SAM" id="MobiDB-lite"/>
    </source>
</evidence>
<keyword evidence="2" id="KW-0472">Membrane</keyword>
<feature type="compositionally biased region" description="Low complexity" evidence="1">
    <location>
        <begin position="55"/>
        <end position="66"/>
    </location>
</feature>
<evidence type="ECO:0000256" key="3">
    <source>
        <dbReference type="SAM" id="SignalP"/>
    </source>
</evidence>
<proteinExistence type="predicted"/>
<feature type="region of interest" description="Disordered" evidence="1">
    <location>
        <begin position="42"/>
        <end position="66"/>
    </location>
</feature>
<dbReference type="Proteomes" id="UP000824128">
    <property type="component" value="Unassembled WGS sequence"/>
</dbReference>
<reference evidence="4" key="1">
    <citation type="submission" date="2020-10" db="EMBL/GenBank/DDBJ databases">
        <authorList>
            <person name="Gilroy R."/>
        </authorList>
    </citation>
    <scope>NUCLEOTIDE SEQUENCE</scope>
    <source>
        <strain evidence="4">ChiGjej2B2-16831</strain>
    </source>
</reference>
<evidence type="ECO:0008006" key="6">
    <source>
        <dbReference type="Google" id="ProtNLM"/>
    </source>
</evidence>
<feature type="transmembrane region" description="Helical" evidence="2">
    <location>
        <begin position="464"/>
        <end position="484"/>
    </location>
</feature>
<keyword evidence="3" id="KW-0732">Signal</keyword>
<dbReference type="AlphaFoldDB" id="A0A9D1SSS0"/>
<keyword evidence="2" id="KW-0812">Transmembrane</keyword>
<gene>
    <name evidence="4" type="ORF">IAD24_01550</name>
</gene>
<feature type="signal peptide" evidence="3">
    <location>
        <begin position="1"/>
        <end position="24"/>
    </location>
</feature>
<organism evidence="4 5">
    <name type="scientific">Candidatus Aphodomorpha intestinavium</name>
    <dbReference type="NCBI Taxonomy" id="2840672"/>
    <lineage>
        <taxon>Bacteria</taxon>
        <taxon>Bacillati</taxon>
        <taxon>Bacillota</taxon>
        <taxon>Clostridia</taxon>
        <taxon>Eubacteriales</taxon>
        <taxon>Candidatus Aphodomorpha</taxon>
    </lineage>
</organism>
<accession>A0A9D1SSS0</accession>